<dbReference type="PANTHER" id="PTHR14003:SF20">
    <property type="entry name" value="FINGER DOMAIN PROTEIN, PUTATIVE (AFU_ORTHOLOGUE AFUA_4G10380)-RELATED"/>
    <property type="match status" value="1"/>
</dbReference>
<sequence>MTHTQWKCDECSKSFGRKGDLTRHKQLHTGIRPHQCEDCPKTFSQYSGLKTHRNIHTNIKPFACGFHHCHASFGDPSSCARHRKETHRRVGAYRCPHPRCKSSIKRRSAFTAHLKKHGINPQDVDIDALAPPLLPPPVAIPRRRSIHRASIAIVNTPIASTSTAVVPDSILPPVPQVMDMNNSYIECPDSMSYSYLNYAIPTSQGIIPYDSRSAYPILCHSDQQSYDLQVISDPGLLVMDSPSSSYSPPPLAFSCAPSPAPSFHDLHTPKQDNQLLNHQFHFNPIQSSSPSRSISPLSQEIHLPYFSQGHKIAEFDFRMYSQGPGVLPYYC</sequence>
<dbReference type="InterPro" id="IPR036236">
    <property type="entry name" value="Znf_C2H2_sf"/>
</dbReference>
<protein>
    <recommendedName>
        <fullName evidence="11">C2H2-type domain-containing protein</fullName>
    </recommendedName>
</protein>
<dbReference type="GO" id="GO:0031519">
    <property type="term" value="C:PcG protein complex"/>
    <property type="evidence" value="ECO:0007669"/>
    <property type="project" value="TreeGrafter"/>
</dbReference>
<keyword evidence="6" id="KW-0805">Transcription regulation</keyword>
<dbReference type="GO" id="GO:0005667">
    <property type="term" value="C:transcription regulator complex"/>
    <property type="evidence" value="ECO:0007669"/>
    <property type="project" value="TreeGrafter"/>
</dbReference>
<dbReference type="PROSITE" id="PS00028">
    <property type="entry name" value="ZINC_FINGER_C2H2_1"/>
    <property type="match status" value="4"/>
</dbReference>
<evidence type="ECO:0000256" key="4">
    <source>
        <dbReference type="ARBA" id="ARBA00022771"/>
    </source>
</evidence>
<evidence type="ECO:0000256" key="1">
    <source>
        <dbReference type="ARBA" id="ARBA00004123"/>
    </source>
</evidence>
<dbReference type="GO" id="GO:0000981">
    <property type="term" value="F:DNA-binding transcription factor activity, RNA polymerase II-specific"/>
    <property type="evidence" value="ECO:0007669"/>
    <property type="project" value="TreeGrafter"/>
</dbReference>
<dbReference type="EMBL" id="ML213591">
    <property type="protein sequence ID" value="TFK43748.1"/>
    <property type="molecule type" value="Genomic_DNA"/>
</dbReference>
<evidence type="ECO:0000256" key="2">
    <source>
        <dbReference type="ARBA" id="ARBA00022723"/>
    </source>
</evidence>
<keyword evidence="5" id="KW-0862">Zinc</keyword>
<evidence type="ECO:0000256" key="8">
    <source>
        <dbReference type="ARBA" id="ARBA00023163"/>
    </source>
</evidence>
<dbReference type="AlphaFoldDB" id="A0A5C3MII6"/>
<gene>
    <name evidence="12" type="ORF">BDQ12DRAFT_675494</name>
</gene>
<dbReference type="InterPro" id="IPR013087">
    <property type="entry name" value="Znf_C2H2_type"/>
</dbReference>
<organism evidence="12 13">
    <name type="scientific">Crucibulum laeve</name>
    <dbReference type="NCBI Taxonomy" id="68775"/>
    <lineage>
        <taxon>Eukaryota</taxon>
        <taxon>Fungi</taxon>
        <taxon>Dikarya</taxon>
        <taxon>Basidiomycota</taxon>
        <taxon>Agaricomycotina</taxon>
        <taxon>Agaricomycetes</taxon>
        <taxon>Agaricomycetidae</taxon>
        <taxon>Agaricales</taxon>
        <taxon>Agaricineae</taxon>
        <taxon>Nidulariaceae</taxon>
        <taxon>Crucibulum</taxon>
    </lineage>
</organism>
<dbReference type="OrthoDB" id="654211at2759"/>
<keyword evidence="4 10" id="KW-0863">Zinc-finger</keyword>
<evidence type="ECO:0000256" key="3">
    <source>
        <dbReference type="ARBA" id="ARBA00022737"/>
    </source>
</evidence>
<accession>A0A5C3MII6</accession>
<dbReference type="Gene3D" id="3.30.160.60">
    <property type="entry name" value="Classic Zinc Finger"/>
    <property type="match status" value="3"/>
</dbReference>
<keyword evidence="7" id="KW-0238">DNA-binding</keyword>
<evidence type="ECO:0000313" key="12">
    <source>
        <dbReference type="EMBL" id="TFK43748.1"/>
    </source>
</evidence>
<dbReference type="PANTHER" id="PTHR14003">
    <property type="entry name" value="TRANSCRIPTIONAL REPRESSOR PROTEIN YY"/>
    <property type="match status" value="1"/>
</dbReference>
<proteinExistence type="predicted"/>
<reference evidence="12 13" key="1">
    <citation type="journal article" date="2019" name="Nat. Ecol. Evol.">
        <title>Megaphylogeny resolves global patterns of mushroom evolution.</title>
        <authorList>
            <person name="Varga T."/>
            <person name="Krizsan K."/>
            <person name="Foldi C."/>
            <person name="Dima B."/>
            <person name="Sanchez-Garcia M."/>
            <person name="Sanchez-Ramirez S."/>
            <person name="Szollosi G.J."/>
            <person name="Szarkandi J.G."/>
            <person name="Papp V."/>
            <person name="Albert L."/>
            <person name="Andreopoulos W."/>
            <person name="Angelini C."/>
            <person name="Antonin V."/>
            <person name="Barry K.W."/>
            <person name="Bougher N.L."/>
            <person name="Buchanan P."/>
            <person name="Buyck B."/>
            <person name="Bense V."/>
            <person name="Catcheside P."/>
            <person name="Chovatia M."/>
            <person name="Cooper J."/>
            <person name="Damon W."/>
            <person name="Desjardin D."/>
            <person name="Finy P."/>
            <person name="Geml J."/>
            <person name="Haridas S."/>
            <person name="Hughes K."/>
            <person name="Justo A."/>
            <person name="Karasinski D."/>
            <person name="Kautmanova I."/>
            <person name="Kiss B."/>
            <person name="Kocsube S."/>
            <person name="Kotiranta H."/>
            <person name="LaButti K.M."/>
            <person name="Lechner B.E."/>
            <person name="Liimatainen K."/>
            <person name="Lipzen A."/>
            <person name="Lukacs Z."/>
            <person name="Mihaltcheva S."/>
            <person name="Morgado L.N."/>
            <person name="Niskanen T."/>
            <person name="Noordeloos M.E."/>
            <person name="Ohm R.A."/>
            <person name="Ortiz-Santana B."/>
            <person name="Ovrebo C."/>
            <person name="Racz N."/>
            <person name="Riley R."/>
            <person name="Savchenko A."/>
            <person name="Shiryaev A."/>
            <person name="Soop K."/>
            <person name="Spirin V."/>
            <person name="Szebenyi C."/>
            <person name="Tomsovsky M."/>
            <person name="Tulloss R.E."/>
            <person name="Uehling J."/>
            <person name="Grigoriev I.V."/>
            <person name="Vagvolgyi C."/>
            <person name="Papp T."/>
            <person name="Martin F.M."/>
            <person name="Miettinen O."/>
            <person name="Hibbett D.S."/>
            <person name="Nagy L.G."/>
        </authorList>
    </citation>
    <scope>NUCLEOTIDE SEQUENCE [LARGE SCALE GENOMIC DNA]</scope>
    <source>
        <strain evidence="12 13">CBS 166.37</strain>
    </source>
</reference>
<evidence type="ECO:0000256" key="7">
    <source>
        <dbReference type="ARBA" id="ARBA00023125"/>
    </source>
</evidence>
<name>A0A5C3MII6_9AGAR</name>
<dbReference type="PROSITE" id="PS50157">
    <property type="entry name" value="ZINC_FINGER_C2H2_2"/>
    <property type="match status" value="2"/>
</dbReference>
<dbReference type="SUPFAM" id="SSF57667">
    <property type="entry name" value="beta-beta-alpha zinc fingers"/>
    <property type="match status" value="2"/>
</dbReference>
<evidence type="ECO:0000256" key="6">
    <source>
        <dbReference type="ARBA" id="ARBA00023015"/>
    </source>
</evidence>
<dbReference type="GO" id="GO:0008270">
    <property type="term" value="F:zinc ion binding"/>
    <property type="evidence" value="ECO:0007669"/>
    <property type="project" value="UniProtKB-KW"/>
</dbReference>
<dbReference type="SMART" id="SM00355">
    <property type="entry name" value="ZnF_C2H2"/>
    <property type="match status" value="4"/>
</dbReference>
<dbReference type="Pfam" id="PF00096">
    <property type="entry name" value="zf-C2H2"/>
    <property type="match status" value="2"/>
</dbReference>
<keyword evidence="3" id="KW-0677">Repeat</keyword>
<evidence type="ECO:0000256" key="5">
    <source>
        <dbReference type="ARBA" id="ARBA00022833"/>
    </source>
</evidence>
<dbReference type="Proteomes" id="UP000308652">
    <property type="component" value="Unassembled WGS sequence"/>
</dbReference>
<keyword evidence="8" id="KW-0804">Transcription</keyword>
<dbReference type="STRING" id="68775.A0A5C3MII6"/>
<dbReference type="FunFam" id="3.30.160.60:FF:001228">
    <property type="entry name" value="Zinc finger protein 236"/>
    <property type="match status" value="1"/>
</dbReference>
<dbReference type="GO" id="GO:0000978">
    <property type="term" value="F:RNA polymerase II cis-regulatory region sequence-specific DNA binding"/>
    <property type="evidence" value="ECO:0007669"/>
    <property type="project" value="TreeGrafter"/>
</dbReference>
<evidence type="ECO:0000313" key="13">
    <source>
        <dbReference type="Proteomes" id="UP000308652"/>
    </source>
</evidence>
<evidence type="ECO:0000256" key="9">
    <source>
        <dbReference type="ARBA" id="ARBA00023242"/>
    </source>
</evidence>
<dbReference type="FunFam" id="3.30.160.60:FF:000671">
    <property type="entry name" value="Zinc finger protein 26"/>
    <property type="match status" value="1"/>
</dbReference>
<keyword evidence="13" id="KW-1185">Reference proteome</keyword>
<feature type="domain" description="C2H2-type" evidence="11">
    <location>
        <begin position="6"/>
        <end position="33"/>
    </location>
</feature>
<keyword evidence="9" id="KW-0539">Nucleus</keyword>
<evidence type="ECO:0000256" key="10">
    <source>
        <dbReference type="PROSITE-ProRule" id="PRU00042"/>
    </source>
</evidence>
<evidence type="ECO:0000259" key="11">
    <source>
        <dbReference type="PROSITE" id="PS50157"/>
    </source>
</evidence>
<comment type="subcellular location">
    <subcellularLocation>
        <location evidence="1">Nucleus</location>
    </subcellularLocation>
</comment>
<dbReference type="GO" id="GO:0000785">
    <property type="term" value="C:chromatin"/>
    <property type="evidence" value="ECO:0007669"/>
    <property type="project" value="TreeGrafter"/>
</dbReference>
<keyword evidence="2" id="KW-0479">Metal-binding</keyword>
<feature type="domain" description="C2H2-type" evidence="11">
    <location>
        <begin position="34"/>
        <end position="61"/>
    </location>
</feature>